<evidence type="ECO:0000313" key="5">
    <source>
        <dbReference type="Proteomes" id="UP000790347"/>
    </source>
</evidence>
<evidence type="ECO:0000313" key="4">
    <source>
        <dbReference type="EMBL" id="KAH9530057.1"/>
    </source>
</evidence>
<protein>
    <recommendedName>
        <fullName evidence="6">Protein AATF-like</fullName>
    </recommendedName>
</protein>
<reference evidence="4" key="2">
    <citation type="journal article" date="2022" name="Res Sq">
        <title>Comparative Genomics Reveals Insights into the Divergent Evolution of Astigmatic Mites and Household Pest Adaptations.</title>
        <authorList>
            <person name="Xiong Q."/>
            <person name="Wan A.T.-Y."/>
            <person name="Liu X.-Y."/>
            <person name="Fung C.S.-H."/>
            <person name="Xiao X."/>
            <person name="Malainual N."/>
            <person name="Hou J."/>
            <person name="Wang L."/>
            <person name="Wang M."/>
            <person name="Yang K."/>
            <person name="Cui Y."/>
            <person name="Leung E."/>
            <person name="Nong W."/>
            <person name="Shin S.-K."/>
            <person name="Au S."/>
            <person name="Jeong K.Y."/>
            <person name="Chew F.T."/>
            <person name="Hui J."/>
            <person name="Leung T.F."/>
            <person name="Tungtrongchitr A."/>
            <person name="Zhong N."/>
            <person name="Liu Z."/>
            <person name="Tsui S."/>
        </authorList>
    </citation>
    <scope>NUCLEOTIDE SEQUENCE</scope>
    <source>
        <strain evidence="4">Derf</strain>
        <tissue evidence="4">Whole organism</tissue>
    </source>
</reference>
<comment type="caution">
    <text evidence="4">The sequence shown here is derived from an EMBL/GenBank/DDBJ whole genome shotgun (WGS) entry which is preliminary data.</text>
</comment>
<gene>
    <name evidence="4" type="ORF">DERF_003895</name>
</gene>
<dbReference type="InterPro" id="IPR025160">
    <property type="entry name" value="AATF"/>
</dbReference>
<dbReference type="AlphaFoldDB" id="A0A922IFS2"/>
<feature type="domain" description="Apoptosis-antagonizing transcription factor C-terminal" evidence="2">
    <location>
        <begin position="204"/>
        <end position="290"/>
    </location>
</feature>
<dbReference type="Pfam" id="PF13339">
    <property type="entry name" value="AATF-Che1"/>
    <property type="match status" value="1"/>
</dbReference>
<dbReference type="Proteomes" id="UP000790347">
    <property type="component" value="Unassembled WGS sequence"/>
</dbReference>
<feature type="domain" description="AATF leucine zipper-containing" evidence="3">
    <location>
        <begin position="13"/>
        <end position="129"/>
    </location>
</feature>
<dbReference type="InterPro" id="IPR039223">
    <property type="entry name" value="AATF/Bfr2"/>
</dbReference>
<evidence type="ECO:0000259" key="2">
    <source>
        <dbReference type="Pfam" id="PF08164"/>
    </source>
</evidence>
<comment type="similarity">
    <text evidence="1">Belongs to the AATF family.</text>
</comment>
<dbReference type="Pfam" id="PF08164">
    <property type="entry name" value="TRAUB"/>
    <property type="match status" value="1"/>
</dbReference>
<dbReference type="PANTHER" id="PTHR15565">
    <property type="entry name" value="AATF PROTEIN APOPTOSIS ANTAGONIZING TRANSCRIPTION FACTOR"/>
    <property type="match status" value="1"/>
</dbReference>
<organism evidence="4 5">
    <name type="scientific">Dermatophagoides farinae</name>
    <name type="common">American house dust mite</name>
    <dbReference type="NCBI Taxonomy" id="6954"/>
    <lineage>
        <taxon>Eukaryota</taxon>
        <taxon>Metazoa</taxon>
        <taxon>Ecdysozoa</taxon>
        <taxon>Arthropoda</taxon>
        <taxon>Chelicerata</taxon>
        <taxon>Arachnida</taxon>
        <taxon>Acari</taxon>
        <taxon>Acariformes</taxon>
        <taxon>Sarcoptiformes</taxon>
        <taxon>Astigmata</taxon>
        <taxon>Psoroptidia</taxon>
        <taxon>Analgoidea</taxon>
        <taxon>Pyroglyphidae</taxon>
        <taxon>Dermatophagoidinae</taxon>
        <taxon>Dermatophagoides</taxon>
    </lineage>
</organism>
<keyword evidence="5" id="KW-1185">Reference proteome</keyword>
<reference evidence="4" key="1">
    <citation type="submission" date="2013-05" db="EMBL/GenBank/DDBJ databases">
        <authorList>
            <person name="Yim A.K.Y."/>
            <person name="Chan T.F."/>
            <person name="Ji K.M."/>
            <person name="Liu X.Y."/>
            <person name="Zhou J.W."/>
            <person name="Li R.Q."/>
            <person name="Yang K.Y."/>
            <person name="Li J."/>
            <person name="Li M."/>
            <person name="Law P.T.W."/>
            <person name="Wu Y.L."/>
            <person name="Cai Z.L."/>
            <person name="Qin H."/>
            <person name="Bao Y."/>
            <person name="Leung R.K.K."/>
            <person name="Ng P.K.S."/>
            <person name="Zou J."/>
            <person name="Zhong X.J."/>
            <person name="Ran P.X."/>
            <person name="Zhong N.S."/>
            <person name="Liu Z.G."/>
            <person name="Tsui S.K.W."/>
        </authorList>
    </citation>
    <scope>NUCLEOTIDE SEQUENCE</scope>
    <source>
        <strain evidence="4">Derf</strain>
        <tissue evidence="4">Whole organism</tissue>
    </source>
</reference>
<proteinExistence type="inferred from homology"/>
<evidence type="ECO:0000259" key="3">
    <source>
        <dbReference type="Pfam" id="PF13339"/>
    </source>
</evidence>
<name>A0A922IFS2_DERFA</name>
<accession>A0A922IFS2</accession>
<dbReference type="EMBL" id="ASGP02000001">
    <property type="protein sequence ID" value="KAH9530057.1"/>
    <property type="molecule type" value="Genomic_DNA"/>
</dbReference>
<sequence>MDDDGYNDEIEMKAISVKNQMILYESLLNLRMKIQKLLTLSNRLPLDLSILNDEQNQEMKNQSMKGIQKLQNLFIEIEDLICHYGDDDPSFDRKKRKASDQMQFEQILSKRFCTLKEYYPTIIDEWHDKTKFVHTNVNLKKFNSFDIRPSKIIDKILMDKDRLINRTKIQRSQYQIIGDEIDDDDDDGGGGQRRQDIFDDDDFYQSLLRQIIDNKTSNASSQDGSSSSSLNKIIEIQRLRSKSKKSIDTKASKGRKIRYDVHEKLVNFMAPIDRTTMEDEAKNDLFKSVFVNSVI</sequence>
<dbReference type="GO" id="GO:0006357">
    <property type="term" value="P:regulation of transcription by RNA polymerase II"/>
    <property type="evidence" value="ECO:0007669"/>
    <property type="project" value="TreeGrafter"/>
</dbReference>
<dbReference type="PANTHER" id="PTHR15565:SF0">
    <property type="entry name" value="PROTEIN AATF"/>
    <property type="match status" value="1"/>
</dbReference>
<dbReference type="InterPro" id="IPR012617">
    <property type="entry name" value="AATF_C"/>
</dbReference>
<evidence type="ECO:0000256" key="1">
    <source>
        <dbReference type="ARBA" id="ARBA00008966"/>
    </source>
</evidence>
<dbReference type="GO" id="GO:0005730">
    <property type="term" value="C:nucleolus"/>
    <property type="evidence" value="ECO:0007669"/>
    <property type="project" value="TreeGrafter"/>
</dbReference>
<evidence type="ECO:0008006" key="6">
    <source>
        <dbReference type="Google" id="ProtNLM"/>
    </source>
</evidence>